<evidence type="ECO:0000313" key="7">
    <source>
        <dbReference type="Proteomes" id="UP000650466"/>
    </source>
</evidence>
<dbReference type="GO" id="GO:0005975">
    <property type="term" value="P:carbohydrate metabolic process"/>
    <property type="evidence" value="ECO:0007669"/>
    <property type="project" value="InterPro"/>
</dbReference>
<protein>
    <submittedName>
        <fullName evidence="6">Family 78 glycoside hydrolase catalytic domain</fullName>
    </submittedName>
</protein>
<dbReference type="InterPro" id="IPR008979">
    <property type="entry name" value="Galactose-bd-like_sf"/>
</dbReference>
<dbReference type="InterPro" id="IPR048653">
    <property type="entry name" value="RhaB_D2"/>
</dbReference>
<organism evidence="6 7">
    <name type="scientific">Paenibacillus sedimenti</name>
    <dbReference type="NCBI Taxonomy" id="2770274"/>
    <lineage>
        <taxon>Bacteria</taxon>
        <taxon>Bacillati</taxon>
        <taxon>Bacillota</taxon>
        <taxon>Bacilli</taxon>
        <taxon>Bacillales</taxon>
        <taxon>Paenibacillaceae</taxon>
        <taxon>Paenibacillus</taxon>
    </lineage>
</organism>
<feature type="domain" description="Bacterial alpha-L-rhamnosidase N-terminal" evidence="2">
    <location>
        <begin position="42"/>
        <end position="185"/>
    </location>
</feature>
<dbReference type="EMBL" id="JACVVD010000003">
    <property type="protein sequence ID" value="MBD0380896.1"/>
    <property type="molecule type" value="Genomic_DNA"/>
</dbReference>
<dbReference type="Pfam" id="PF08531">
    <property type="entry name" value="Bac_rhamnosid_N"/>
    <property type="match status" value="1"/>
</dbReference>
<dbReference type="PANTHER" id="PTHR34987:SF2">
    <property type="entry name" value="B, PUTATIVE (AFU_ORTHOLOGUE AFUA_7G05040)-RELATED"/>
    <property type="match status" value="1"/>
</dbReference>
<comment type="caution">
    <text evidence="6">The sequence shown here is derived from an EMBL/GenBank/DDBJ whole genome shotgun (WGS) entry which is preliminary data.</text>
</comment>
<dbReference type="Pfam" id="PF17390">
    <property type="entry name" value="Bac_rhamnosid_C"/>
    <property type="match status" value="1"/>
</dbReference>
<dbReference type="InterPro" id="IPR008928">
    <property type="entry name" value="6-hairpin_glycosidase_sf"/>
</dbReference>
<dbReference type="SUPFAM" id="SSF49785">
    <property type="entry name" value="Galactose-binding domain-like"/>
    <property type="match status" value="1"/>
</dbReference>
<evidence type="ECO:0000259" key="1">
    <source>
        <dbReference type="Pfam" id="PF05592"/>
    </source>
</evidence>
<proteinExistence type="predicted"/>
<dbReference type="GO" id="GO:0016787">
    <property type="term" value="F:hydrolase activity"/>
    <property type="evidence" value="ECO:0007669"/>
    <property type="project" value="UniProtKB-KW"/>
</dbReference>
<keyword evidence="7" id="KW-1185">Reference proteome</keyword>
<feature type="domain" description="Alpha-L-rhamnosidase concanavalin-like" evidence="1">
    <location>
        <begin position="467"/>
        <end position="547"/>
    </location>
</feature>
<feature type="domain" description="Alpha-L-rhamnosidase six-hairpin glycosidase" evidence="3">
    <location>
        <begin position="566"/>
        <end position="906"/>
    </location>
</feature>
<dbReference type="PANTHER" id="PTHR34987">
    <property type="entry name" value="C, PUTATIVE (AFU_ORTHOLOGUE AFUA_3G02880)-RELATED"/>
    <property type="match status" value="1"/>
</dbReference>
<keyword evidence="6" id="KW-0378">Hydrolase</keyword>
<dbReference type="SUPFAM" id="SSF48208">
    <property type="entry name" value="Six-hairpin glycosidases"/>
    <property type="match status" value="1"/>
</dbReference>
<evidence type="ECO:0000259" key="2">
    <source>
        <dbReference type="Pfam" id="PF08531"/>
    </source>
</evidence>
<sequence length="989" mass="112189">MGQQEINWKAQWIWGGNEESPRNEWRCFRNTFRLPSGRLDGAALSLTADSRYVLYVNGERVGRGPVRSWPFELAYDTYDVGHLLKPGKENIIAVMVLHYGITNFYYLRGRGGLLAQLEVNQNGIQSIQASTDEGWKTSLHLGHDPRSPRMSCQHGFVERVDARLWPEGWVSNDYNDQTWGAATVIGEAGDAPWTTLVPRDIPLLTEEPIYPLRVESLQQVKPISWSTNIDMRNQMMPESTNHANFVGKIGYVATVVRVSSPVKATFGFLNSRFNFGPCSINGTWYSPEQLPGEFPQKFVVADLKEGDNFFLMDVTGVEHGDGFHMGIDCEEPFELISPWPSDEHSSPFITIGPYAVFERIDHKDVYDPIPRFRKVMSLYESGNIQKGELTSAEAAYLQAKSISSASELAIIHEWIRPIPNALVSRDNVFALSIWKREAVSHKVPSSMQNVVIAHVEPALIPLFGDADTEIILDFEKEYSGYIEFEADAAEGTVLDFYGFEYMHEGWRQDTYRLDNTMRYTCREGRQRYVSLVRRGLRYLMITVRSASRPVKLYEVKLRQSNYPIAEIGRFHSSDALLNDIWRISQHTTRVCMEDTFVDCPAYEQTFWVGDSRNEALINYYMFGATDIVKRCLKLVPGSKFQTPLFADQVPSGWSSVIPNWTFFWAIACSEYVEHTGDIAFAEEMWPHVRFTLDHYLTNLDSKGLLFMRGWNFLDWAPIDQPGHGAVSHQNMFLVKTLREASMLAEIAGDMEGAHSYRAASLKLAQAINTHLWSEEHKAYIDCIHADGRPSSVLSMQTQVVAFLSGVADKDRKRQIEAHLAFPPEHFVQIGSAFMSFFYYEALSQIGLTEIMVEDIRKNYGTMVKYESSTCYEGYPKLIDGQIHPRQLTRSHCHAWSAAPGYFLGHEILGVRRAAPGWAKIVIAPKPIAGLTWAKGTVPLPQGGRVDVSWSIREENKTMEIKASVPEGHEMEIIAPTGYRLEILPNALRN</sequence>
<evidence type="ECO:0000313" key="6">
    <source>
        <dbReference type="EMBL" id="MBD0380896.1"/>
    </source>
</evidence>
<dbReference type="Pfam" id="PF21557">
    <property type="entry name" value="RhaB_D2"/>
    <property type="match status" value="1"/>
</dbReference>
<dbReference type="Pfam" id="PF17389">
    <property type="entry name" value="Bac_rhamnosid6H"/>
    <property type="match status" value="1"/>
</dbReference>
<dbReference type="InterPro" id="IPR013737">
    <property type="entry name" value="Bac_rhamnosid_N"/>
</dbReference>
<dbReference type="AlphaFoldDB" id="A0A926KPR0"/>
<evidence type="ECO:0000259" key="4">
    <source>
        <dbReference type="Pfam" id="PF17390"/>
    </source>
</evidence>
<gene>
    <name evidence="6" type="ORF">ICC18_12265</name>
</gene>
<dbReference type="Gene3D" id="2.60.120.260">
    <property type="entry name" value="Galactose-binding domain-like"/>
    <property type="match status" value="3"/>
</dbReference>
<dbReference type="InterPro" id="IPR012341">
    <property type="entry name" value="6hp_glycosidase-like_sf"/>
</dbReference>
<name>A0A926KPR0_9BACL</name>
<dbReference type="InterPro" id="IPR008902">
    <property type="entry name" value="Rhamnosid_concanavalin"/>
</dbReference>
<dbReference type="Gene3D" id="1.50.10.10">
    <property type="match status" value="1"/>
</dbReference>
<feature type="domain" description="Alpha-L-rhamnosidase C-terminal" evidence="4">
    <location>
        <begin position="909"/>
        <end position="977"/>
    </location>
</feature>
<accession>A0A926KPR0</accession>
<feature type="domain" description="Alpha-L-rhamnosidase" evidence="5">
    <location>
        <begin position="225"/>
        <end position="364"/>
    </location>
</feature>
<evidence type="ECO:0000259" key="5">
    <source>
        <dbReference type="Pfam" id="PF21557"/>
    </source>
</evidence>
<dbReference type="Proteomes" id="UP000650466">
    <property type="component" value="Unassembled WGS sequence"/>
</dbReference>
<evidence type="ECO:0000259" key="3">
    <source>
        <dbReference type="Pfam" id="PF17389"/>
    </source>
</evidence>
<dbReference type="RefSeq" id="WP_188174645.1">
    <property type="nucleotide sequence ID" value="NZ_JACVVD010000003.1"/>
</dbReference>
<dbReference type="Pfam" id="PF05592">
    <property type="entry name" value="Bac_rhamnosid"/>
    <property type="match status" value="1"/>
</dbReference>
<reference evidence="6" key="1">
    <citation type="submission" date="2020-09" db="EMBL/GenBank/DDBJ databases">
        <title>Draft Genome Sequence of Paenibacillus sp. WST5.</title>
        <authorList>
            <person name="Bao Z."/>
        </authorList>
    </citation>
    <scope>NUCLEOTIDE SEQUENCE</scope>
    <source>
        <strain evidence="6">WST5</strain>
    </source>
</reference>
<dbReference type="Gene3D" id="2.60.420.10">
    <property type="entry name" value="Maltose phosphorylase, domain 3"/>
    <property type="match status" value="1"/>
</dbReference>
<dbReference type="InterPro" id="IPR035396">
    <property type="entry name" value="Bac_rhamnosid6H"/>
</dbReference>
<dbReference type="InterPro" id="IPR035398">
    <property type="entry name" value="Bac_rhamnosid_C"/>
</dbReference>